<proteinExistence type="predicted"/>
<evidence type="ECO:0000313" key="2">
    <source>
        <dbReference type="Proteomes" id="UP001267344"/>
    </source>
</evidence>
<dbReference type="GeneID" id="93240210"/>
<dbReference type="Proteomes" id="UP001267344">
    <property type="component" value="Unassembled WGS sequence"/>
</dbReference>
<reference evidence="1 2" key="1">
    <citation type="submission" date="2023-05" db="EMBL/GenBank/DDBJ databases">
        <title>A Combination of Whole Genome Sequencing and Metagenomics Reveals Diversity of Listeria spp. in Soil Collected from the Nantahala National Forest.</title>
        <authorList>
            <person name="Wang J."/>
            <person name="Schamp C.N."/>
            <person name="Hudson L.K."/>
            <person name="Chaggar H.K."/>
            <person name="Bryan D.W."/>
            <person name="Radosevich M."/>
            <person name="Denes T.G."/>
        </authorList>
    </citation>
    <scope>NUCLEOTIDE SEQUENCE [LARGE SCALE GENOMIC DNA]</scope>
    <source>
        <strain evidence="1 2">UTK S2-0009</strain>
    </source>
</reference>
<accession>A0ABU2IG44</accession>
<name>A0ABU2IG44_9LIST</name>
<evidence type="ECO:0008006" key="3">
    <source>
        <dbReference type="Google" id="ProtNLM"/>
    </source>
</evidence>
<gene>
    <name evidence="1" type="ORF">QJV39_09825</name>
</gene>
<sequence>MFSKLNFKNGHIAFLDQSDLLKEDILQVQYPNDLLLDVGYYEKQYKIFVIKNLNWEEPTMVCVADNFNDLLCKLQKVINELTMLK</sequence>
<comment type="caution">
    <text evidence="1">The sequence shown here is derived from an EMBL/GenBank/DDBJ whole genome shotgun (WGS) entry which is preliminary data.</text>
</comment>
<evidence type="ECO:0000313" key="1">
    <source>
        <dbReference type="EMBL" id="MDT0097013.1"/>
    </source>
</evidence>
<dbReference type="EMBL" id="JASBAG010000002">
    <property type="protein sequence ID" value="MDT0097013.1"/>
    <property type="molecule type" value="Genomic_DNA"/>
</dbReference>
<organism evidence="1 2">
    <name type="scientific">Listeria swaminathanii</name>
    <dbReference type="NCBI Taxonomy" id="2713501"/>
    <lineage>
        <taxon>Bacteria</taxon>
        <taxon>Bacillati</taxon>
        <taxon>Bacillota</taxon>
        <taxon>Bacilli</taxon>
        <taxon>Bacillales</taxon>
        <taxon>Listeriaceae</taxon>
        <taxon>Listeria</taxon>
    </lineage>
</organism>
<keyword evidence="2" id="KW-1185">Reference proteome</keyword>
<dbReference type="RefSeq" id="WP_311169693.1">
    <property type="nucleotide sequence ID" value="NZ_CP156021.1"/>
</dbReference>
<protein>
    <recommendedName>
        <fullName evidence="3">SMI1/KNR4 family protein</fullName>
    </recommendedName>
</protein>